<protein>
    <submittedName>
        <fullName evidence="3">Universal stress protein</fullName>
    </submittedName>
</protein>
<evidence type="ECO:0000313" key="4">
    <source>
        <dbReference type="Proteomes" id="UP000674234"/>
    </source>
</evidence>
<reference evidence="3" key="1">
    <citation type="submission" date="2021-02" db="EMBL/GenBank/DDBJ databases">
        <title>Draft genome sequence of Microbispora sp. RL4-1S isolated from rice leaves in Thailand.</title>
        <authorList>
            <person name="Muangham S."/>
            <person name="Duangmal K."/>
        </authorList>
    </citation>
    <scope>NUCLEOTIDE SEQUENCE</scope>
    <source>
        <strain evidence="3">RL4-1S</strain>
    </source>
</reference>
<dbReference type="PRINTS" id="PR01438">
    <property type="entry name" value="UNVRSLSTRESS"/>
</dbReference>
<dbReference type="PANTHER" id="PTHR46268:SF6">
    <property type="entry name" value="UNIVERSAL STRESS PROTEIN UP12"/>
    <property type="match status" value="1"/>
</dbReference>
<evidence type="ECO:0000259" key="2">
    <source>
        <dbReference type="Pfam" id="PF00582"/>
    </source>
</evidence>
<dbReference type="AlphaFoldDB" id="A0A940WDW0"/>
<dbReference type="InterPro" id="IPR006016">
    <property type="entry name" value="UspA"/>
</dbReference>
<dbReference type="PANTHER" id="PTHR46268">
    <property type="entry name" value="STRESS RESPONSE PROTEIN NHAX"/>
    <property type="match status" value="1"/>
</dbReference>
<comment type="similarity">
    <text evidence="1">Belongs to the universal stress protein A family.</text>
</comment>
<name>A0A940WDW0_9ACTN</name>
<dbReference type="Pfam" id="PF00582">
    <property type="entry name" value="Usp"/>
    <property type="match status" value="1"/>
</dbReference>
<dbReference type="EMBL" id="JAFCNB010000003">
    <property type="protein sequence ID" value="MBP2703774.1"/>
    <property type="molecule type" value="Genomic_DNA"/>
</dbReference>
<keyword evidence="4" id="KW-1185">Reference proteome</keyword>
<organism evidence="3 4">
    <name type="scientific">Microbispora oryzae</name>
    <dbReference type="NCBI Taxonomy" id="2806554"/>
    <lineage>
        <taxon>Bacteria</taxon>
        <taxon>Bacillati</taxon>
        <taxon>Actinomycetota</taxon>
        <taxon>Actinomycetes</taxon>
        <taxon>Streptosporangiales</taxon>
        <taxon>Streptosporangiaceae</taxon>
        <taxon>Microbispora</taxon>
    </lineage>
</organism>
<accession>A0A940WDW0</accession>
<feature type="domain" description="UspA" evidence="2">
    <location>
        <begin position="1"/>
        <end position="136"/>
    </location>
</feature>
<proteinExistence type="inferred from homology"/>
<dbReference type="Gene3D" id="3.40.50.620">
    <property type="entry name" value="HUPs"/>
    <property type="match status" value="1"/>
</dbReference>
<evidence type="ECO:0000256" key="1">
    <source>
        <dbReference type="ARBA" id="ARBA00008791"/>
    </source>
</evidence>
<sequence>MYTRILAAIDRSDRAGRVIETVTDLARLTGAAVHVLHAEESGVVYDQVVALEDHETAQAVVDRALARLREEGIKADGEVVEVLHEGVPDAVLDSAREFGADLVVLGPRHHGRIGALLGSSVSHEVALHTPSSLLLVL</sequence>
<dbReference type="SUPFAM" id="SSF52402">
    <property type="entry name" value="Adenine nucleotide alpha hydrolases-like"/>
    <property type="match status" value="1"/>
</dbReference>
<dbReference type="Proteomes" id="UP000674234">
    <property type="component" value="Unassembled WGS sequence"/>
</dbReference>
<dbReference type="RefSeq" id="WP_210155058.1">
    <property type="nucleotide sequence ID" value="NZ_JAFCNB010000003.1"/>
</dbReference>
<dbReference type="InterPro" id="IPR014729">
    <property type="entry name" value="Rossmann-like_a/b/a_fold"/>
</dbReference>
<dbReference type="CDD" id="cd00293">
    <property type="entry name" value="USP-like"/>
    <property type="match status" value="1"/>
</dbReference>
<evidence type="ECO:0000313" key="3">
    <source>
        <dbReference type="EMBL" id="MBP2703774.1"/>
    </source>
</evidence>
<dbReference type="InterPro" id="IPR006015">
    <property type="entry name" value="Universal_stress_UspA"/>
</dbReference>
<gene>
    <name evidence="3" type="ORF">JOL79_08150</name>
</gene>
<comment type="caution">
    <text evidence="3">The sequence shown here is derived from an EMBL/GenBank/DDBJ whole genome shotgun (WGS) entry which is preliminary data.</text>
</comment>